<organism evidence="3 4">
    <name type="scientific">Georgenia subflava</name>
    <dbReference type="NCBI Taxonomy" id="1622177"/>
    <lineage>
        <taxon>Bacteria</taxon>
        <taxon>Bacillati</taxon>
        <taxon>Actinomycetota</taxon>
        <taxon>Actinomycetes</taxon>
        <taxon>Micrococcales</taxon>
        <taxon>Bogoriellaceae</taxon>
        <taxon>Georgenia</taxon>
    </lineage>
</organism>
<feature type="region of interest" description="Disordered" evidence="1">
    <location>
        <begin position="1016"/>
        <end position="1039"/>
    </location>
</feature>
<feature type="domain" description="PASTA" evidence="2">
    <location>
        <begin position="889"/>
        <end position="957"/>
    </location>
</feature>
<gene>
    <name evidence="3" type="ORF">GB881_09670</name>
</gene>
<feature type="compositionally biased region" description="Low complexity" evidence="1">
    <location>
        <begin position="1029"/>
        <end position="1039"/>
    </location>
</feature>
<comment type="caution">
    <text evidence="3">The sequence shown here is derived from an EMBL/GenBank/DDBJ whole genome shotgun (WGS) entry which is preliminary data.</text>
</comment>
<evidence type="ECO:0000259" key="2">
    <source>
        <dbReference type="PROSITE" id="PS51178"/>
    </source>
</evidence>
<feature type="region of interest" description="Disordered" evidence="1">
    <location>
        <begin position="105"/>
        <end position="133"/>
    </location>
</feature>
<dbReference type="Proteomes" id="UP000437709">
    <property type="component" value="Unassembled WGS sequence"/>
</dbReference>
<dbReference type="InterPro" id="IPR005543">
    <property type="entry name" value="PASTA_dom"/>
</dbReference>
<dbReference type="CDD" id="cd06577">
    <property type="entry name" value="PASTA_pknB"/>
    <property type="match status" value="2"/>
</dbReference>
<reference evidence="3 4" key="1">
    <citation type="submission" date="2019-10" db="EMBL/GenBank/DDBJ databases">
        <title>Georgenia wutianyii sp. nov. and Georgenia yuyongxinii sp. nov. isolated from plateau pika (Ochotona curzoniae) in the Qinghai-Tibet plateau of China.</title>
        <authorList>
            <person name="Tian Z."/>
        </authorList>
    </citation>
    <scope>NUCLEOTIDE SEQUENCE [LARGE SCALE GENOMIC DNA]</scope>
    <source>
        <strain evidence="3 4">JCM 19765</strain>
    </source>
</reference>
<proteinExistence type="predicted"/>
<evidence type="ECO:0000313" key="3">
    <source>
        <dbReference type="EMBL" id="MPV37314.1"/>
    </source>
</evidence>
<dbReference type="AlphaFoldDB" id="A0A6N7EQ23"/>
<feature type="domain" description="PASTA" evidence="2">
    <location>
        <begin position="981"/>
        <end position="1047"/>
    </location>
</feature>
<dbReference type="Pfam" id="PF20129">
    <property type="entry name" value="DUF6519"/>
    <property type="match status" value="2"/>
</dbReference>
<sequence length="1050" mass="111960">MHGDFTRWTHRPEDHNRSVLLQQGRVLLDADWNEQTAITAHHDETRTLDVVGRTGTRAPTDGSPGAFALVGPDGARPAGRPWAELFVVPGRYYVDGVLCESGDAPDPGWPLAGQPHLGTGEDGSTTLPEPEVPDGEERRHALYLDVFTHHVTADEEPALADPALGGPDTTTRARTVWQVRTAELDEQRCSDLRDPGWLRPQPPTMVAALEVKAGSDDPCQITAVQGYELLENQLYRVQVHDGGAAATFLWSRENGSVVARLLSITPPTASNPDAVLALDRLGRDDALSFHAGDVVELTSTAWQLGGRRGFLTSVTAPDGLDLAVAWPAGAPTLDDLGDHPLVRRWEGGPLPLQAEPQELEGGILVSFPVMGEPRTGDHWLVPARTVQVAWGVGAVSGTIEWPTLDDGSGAPLPPAGPVHHVAPLGILSGTGGAWTLDSDCRDLFPALTDLVSLDLVGGDGQEAMPGDPLPQPVRVVVRRGGLPVAGATVRWTAERGGIDPATPAADLEADVVTGPDGLATMRWRLGSAAGDPTTQTLRARLVDDHFDDVGASVVVTGRLSVAAQVQWDPACDRFGRTRTVQDALELIVTTPELRLLGGDGQTVPRRGALVPRPVRVVVDSACGPVTDVEVQVRAGEDGLIQPAAEDEPTPETLEGTGSREGSFRPGADGVVSLWWQPGFGDLRSAVVDLSLKEAAPVRVTAQIAAAGARRPGVHITGLALSTGAPFENDSDLTGADLATGIVVNLDAPVAQRSVQGKPVVRVELDLPWPHGPDGDIWAQQMVAFRTVELAAEWNADGPLIVWRPADLTRRWLMEQLWTMLAELGREPPLTGRFVLEGWAVVHEQDESQHVNTHADAVLVGPRTRLRLPTDDEVAGGTFVQWFRLSQQTQEDRLVVVPQVVGTPLDQARELLARTDLGVGRVRQQVAVGVPRGTVIAAEPTPGTRVPVGTAVNLTVAMTRIIPDDPFDPIDPGRPVPVDPVRPIRVPVPDVTRMTRARAERLLDEAGLVVELAEETSEEVRRNSVVGTDPPAGAEAEPGATVVLRVSTGRG</sequence>
<dbReference type="SMART" id="SM00740">
    <property type="entry name" value="PASTA"/>
    <property type="match status" value="2"/>
</dbReference>
<protein>
    <submittedName>
        <fullName evidence="3">PASTA domain-containing protein</fullName>
    </submittedName>
</protein>
<dbReference type="Gene3D" id="3.30.10.20">
    <property type="match status" value="2"/>
</dbReference>
<feature type="region of interest" description="Disordered" evidence="1">
    <location>
        <begin position="641"/>
        <end position="662"/>
    </location>
</feature>
<dbReference type="EMBL" id="WHPC01000032">
    <property type="protein sequence ID" value="MPV37314.1"/>
    <property type="molecule type" value="Genomic_DNA"/>
</dbReference>
<dbReference type="RefSeq" id="WP_152196113.1">
    <property type="nucleotide sequence ID" value="NZ_VUKD01000004.1"/>
</dbReference>
<evidence type="ECO:0000313" key="4">
    <source>
        <dbReference type="Proteomes" id="UP000437709"/>
    </source>
</evidence>
<accession>A0A6N7EQ23</accession>
<evidence type="ECO:0000256" key="1">
    <source>
        <dbReference type="SAM" id="MobiDB-lite"/>
    </source>
</evidence>
<dbReference type="PROSITE" id="PS51178">
    <property type="entry name" value="PASTA"/>
    <property type="match status" value="2"/>
</dbReference>
<dbReference type="OrthoDB" id="134981at2"/>
<dbReference type="InterPro" id="IPR045392">
    <property type="entry name" value="DUF6519"/>
</dbReference>
<dbReference type="Pfam" id="PF03793">
    <property type="entry name" value="PASTA"/>
    <property type="match status" value="2"/>
</dbReference>
<keyword evidence="4" id="KW-1185">Reference proteome</keyword>
<name>A0A6N7EQ23_9MICO</name>